<feature type="coiled-coil region" evidence="2">
    <location>
        <begin position="182"/>
        <end position="227"/>
    </location>
</feature>
<dbReference type="PANTHER" id="PTHR37813:SF1">
    <property type="entry name" value="FELS-2 PROPHAGE PROTEIN"/>
    <property type="match status" value="1"/>
</dbReference>
<evidence type="ECO:0000313" key="6">
    <source>
        <dbReference type="Proteomes" id="UP000780345"/>
    </source>
</evidence>
<evidence type="ECO:0000313" key="5">
    <source>
        <dbReference type="EMBL" id="MBF1264139.1"/>
    </source>
</evidence>
<name>A0A930DEE1_NEISI</name>
<feature type="coiled-coil region" evidence="2">
    <location>
        <begin position="727"/>
        <end position="827"/>
    </location>
</feature>
<keyword evidence="2" id="KW-0175">Coiled coil</keyword>
<protein>
    <submittedName>
        <fullName evidence="5">Phage tail tape measure protein</fullName>
    </submittedName>
</protein>
<dbReference type="Proteomes" id="UP000780345">
    <property type="component" value="Unassembled WGS sequence"/>
</dbReference>
<keyword evidence="1" id="KW-1188">Viral release from host cell</keyword>
<feature type="compositionally biased region" description="Basic and acidic residues" evidence="3">
    <location>
        <begin position="1278"/>
        <end position="1291"/>
    </location>
</feature>
<evidence type="ECO:0000256" key="2">
    <source>
        <dbReference type="SAM" id="Coils"/>
    </source>
</evidence>
<sequence>MANIQAGLEIKAGVSGAENIDALAQSIEAAGIDTGKLTEEAKELGATLAKAQAQQAAIAEYKALSAELDNTAKEMRALDELTATLEKSMRGGGTQQQQADLAKLRTESERLAKSETELTGKLYAARDAMAVSGVSVKNLAAEEARLSSESATATAQLDRLTAEAQTLKAIADAKIQLGIDTDDKARQEIQKTKDAYELLKESGTLSHEELARAAQLQEGKVRELEASLKGVKPSITEVASEIQGLVGGAGGLAFATREAMKFETAMAGVRKVADGTDEQYAKLSDELKKMGAELGISAAEMAELAASGGQLGIPIEKLSEFTAIASKMSVAFGMTAEEAGNAAATIANVFQLPIGEVEKLGDAINVLGNNTAAREKDIVAAMARIGGTAKQFGLAADEAAALADAFIALGKPPEVAATAINALLQKLQTAQSQGKGFQDALASIGTSADEMAANIAANPQQALTDFLHKLEGLDKQSRALTLSQLFGTEYSDDIALLVGSLGEYEKALGLVADKGQVVGAMQKEVANAMSTSEAQINKAKQEIINVAIAVGEKLLPLVSLLASTVGGVAGAVGAITEEFPVLTQLAALFAAGAVAVKAYEAAVRLTGGAVSASFATQRVSIEATKASILTTTAAARELGIALKSAAAGNGFGNGAAAAGVLAQNLKLAAANAGLLAAAATAGWGVGEWLRENTDFAKIFGDSLGRVLAMLDSFFTTGSLDKYREHFKTEAQIKRELAEADKKAQEAAEKAAAAKAKAAEEEAAAVKALQAEYRASAAEQAALERSMAALRADGRENGDFYSELAIKLENVRDKTAELKAELDKKNIKISADTGELAAAQKALESLGLTAEEVTTGMSKKAAEGIANFSTAAAKFGNDAEQMSRLFQAALKQMDSPEAVEKLKASLEDAGKQAGMTAEEIKKIGDAAPVASDKVADAFAKIGVDSKAVMTGISSDARQAFADFKDASEQAAAAGQKDAKLMQAAFEQMMGKLKSKEEFAEFQNQLKASGDAAQLTQEQLARLGDAASGGAEKAKAAYQGLNDTAAQAGEAAKNAHNKGAQAAEGHAQSVGKVVKANDEAAASAEKAAAATEKAAKAVTDYGYRLSQTGGYVKFNNEQLELMNQKFRGVKIGMEATLQIGRMKDYTQQIYLANSAMQRLSDATAQGALTQGLLNDAASAAARAADKLGNTELTKFRNAIADAQRRLNALRQEASDATRALEAELAELNGNAEAGYALQQEKKLRELNQKLANAKQLGQGDIAREYQRQIELQQQIYDRQRNKRAESAAQERARSQNTASGSNNVARQLQQIGNSQVNVNTDELNRILAQRDEAVANKAVGSLMTQLENSFKRTN</sequence>
<feature type="domain" description="Phage tail tape measure protein" evidence="4">
    <location>
        <begin position="285"/>
        <end position="487"/>
    </location>
</feature>
<evidence type="ECO:0000256" key="3">
    <source>
        <dbReference type="SAM" id="MobiDB-lite"/>
    </source>
</evidence>
<reference evidence="5" key="1">
    <citation type="submission" date="2020-04" db="EMBL/GenBank/DDBJ databases">
        <title>Deep metagenomics examines the oral microbiome during advanced dental caries in children, revealing novel taxa and co-occurrences with host molecules.</title>
        <authorList>
            <person name="Baker J.L."/>
            <person name="Morton J.T."/>
            <person name="Dinis M."/>
            <person name="Alvarez R."/>
            <person name="Tran N.C."/>
            <person name="Knight R."/>
            <person name="Edlund A."/>
        </authorList>
    </citation>
    <scope>NUCLEOTIDE SEQUENCE</scope>
    <source>
        <strain evidence="5">JCVI_32_bin.62</strain>
    </source>
</reference>
<proteinExistence type="predicted"/>
<dbReference type="NCBIfam" id="TIGR01760">
    <property type="entry name" value="tape_meas_TP901"/>
    <property type="match status" value="1"/>
</dbReference>
<feature type="region of interest" description="Disordered" evidence="3">
    <location>
        <begin position="1046"/>
        <end position="1069"/>
    </location>
</feature>
<evidence type="ECO:0000256" key="1">
    <source>
        <dbReference type="ARBA" id="ARBA00022612"/>
    </source>
</evidence>
<evidence type="ECO:0000259" key="4">
    <source>
        <dbReference type="Pfam" id="PF10145"/>
    </source>
</evidence>
<dbReference type="InterPro" id="IPR010090">
    <property type="entry name" value="Phage_tape_meas"/>
</dbReference>
<dbReference type="EMBL" id="JABZQQ010000001">
    <property type="protein sequence ID" value="MBF1264139.1"/>
    <property type="molecule type" value="Genomic_DNA"/>
</dbReference>
<feature type="region of interest" description="Disordered" evidence="3">
    <location>
        <begin position="1278"/>
        <end position="1300"/>
    </location>
</feature>
<gene>
    <name evidence="5" type="ORF">HXM80_00230</name>
</gene>
<accession>A0A930DEE1</accession>
<dbReference type="Pfam" id="PF10145">
    <property type="entry name" value="PhageMin_Tail"/>
    <property type="match status" value="1"/>
</dbReference>
<dbReference type="PANTHER" id="PTHR37813">
    <property type="entry name" value="FELS-2 PROPHAGE PROTEIN"/>
    <property type="match status" value="1"/>
</dbReference>
<feature type="coiled-coil region" evidence="2">
    <location>
        <begin position="54"/>
        <end position="81"/>
    </location>
</feature>
<organism evidence="5 6">
    <name type="scientific">Neisseria sicca</name>
    <dbReference type="NCBI Taxonomy" id="490"/>
    <lineage>
        <taxon>Bacteria</taxon>
        <taxon>Pseudomonadati</taxon>
        <taxon>Pseudomonadota</taxon>
        <taxon>Betaproteobacteria</taxon>
        <taxon>Neisseriales</taxon>
        <taxon>Neisseriaceae</taxon>
        <taxon>Neisseria</taxon>
    </lineage>
</organism>
<comment type="caution">
    <text evidence="5">The sequence shown here is derived from an EMBL/GenBank/DDBJ whole genome shotgun (WGS) entry which is preliminary data.</text>
</comment>